<accession>A0ABW7N540</accession>
<keyword evidence="2" id="KW-1185">Reference proteome</keyword>
<reference evidence="1 2" key="1">
    <citation type="journal article" date="2013" name="Int. J. Syst. Evol. Microbiol.">
        <title>Marinoscillum luteum sp. nov., isolated from marine sediment.</title>
        <authorList>
            <person name="Cha I.T."/>
            <person name="Park S.J."/>
            <person name="Kim S.J."/>
            <person name="Kim J.G."/>
            <person name="Jung M.Y."/>
            <person name="Shin K.S."/>
            <person name="Kwon K.K."/>
            <person name="Yang S.H."/>
            <person name="Seo Y.S."/>
            <person name="Rhee S.K."/>
        </authorList>
    </citation>
    <scope>NUCLEOTIDE SEQUENCE [LARGE SCALE GENOMIC DNA]</scope>
    <source>
        <strain evidence="1 2">KCTC 23939</strain>
    </source>
</reference>
<dbReference type="InterPro" id="IPR026444">
    <property type="entry name" value="Secre_tail"/>
</dbReference>
<organism evidence="1 2">
    <name type="scientific">Marinoscillum luteum</name>
    <dbReference type="NCBI Taxonomy" id="861051"/>
    <lineage>
        <taxon>Bacteria</taxon>
        <taxon>Pseudomonadati</taxon>
        <taxon>Bacteroidota</taxon>
        <taxon>Cytophagia</taxon>
        <taxon>Cytophagales</taxon>
        <taxon>Reichenbachiellaceae</taxon>
        <taxon>Marinoscillum</taxon>
    </lineage>
</organism>
<gene>
    <name evidence="1" type="ORF">ACHKAR_04455</name>
</gene>
<comment type="caution">
    <text evidence="1">The sequence shown here is derived from an EMBL/GenBank/DDBJ whole genome shotgun (WGS) entry which is preliminary data.</text>
</comment>
<sequence>MSATITDMAGRQLIYQASFEHSIDISQLSGGIYLLELKANGFWAKQKFMK</sequence>
<evidence type="ECO:0000313" key="1">
    <source>
        <dbReference type="EMBL" id="MFH6982676.1"/>
    </source>
</evidence>
<proteinExistence type="predicted"/>
<dbReference type="RefSeq" id="WP_395416349.1">
    <property type="nucleotide sequence ID" value="NZ_JBIPKE010000012.1"/>
</dbReference>
<dbReference type="EMBL" id="JBIPKE010000012">
    <property type="protein sequence ID" value="MFH6982676.1"/>
    <property type="molecule type" value="Genomic_DNA"/>
</dbReference>
<name>A0ABW7N540_9BACT</name>
<evidence type="ECO:0000313" key="2">
    <source>
        <dbReference type="Proteomes" id="UP001610063"/>
    </source>
</evidence>
<dbReference type="NCBIfam" id="TIGR04183">
    <property type="entry name" value="Por_Secre_tail"/>
    <property type="match status" value="1"/>
</dbReference>
<protein>
    <submittedName>
        <fullName evidence="1">T9SS type A sorting domain-containing protein</fullName>
    </submittedName>
</protein>
<dbReference type="Proteomes" id="UP001610063">
    <property type="component" value="Unassembled WGS sequence"/>
</dbReference>